<evidence type="ECO:0000256" key="1">
    <source>
        <dbReference type="ARBA" id="ARBA00001933"/>
    </source>
</evidence>
<evidence type="ECO:0000256" key="4">
    <source>
        <dbReference type="RuleBase" id="RU003737"/>
    </source>
</evidence>
<dbReference type="SUPFAM" id="SSF50621">
    <property type="entry name" value="Alanine racemase C-terminal domain-like"/>
    <property type="match status" value="1"/>
</dbReference>
<evidence type="ECO:0000259" key="5">
    <source>
        <dbReference type="Pfam" id="PF00278"/>
    </source>
</evidence>
<comment type="cofactor">
    <cofactor evidence="1">
        <name>pyridoxal 5'-phosphate</name>
        <dbReference type="ChEBI" id="CHEBI:597326"/>
    </cofactor>
</comment>
<dbReference type="Gene3D" id="3.20.20.10">
    <property type="entry name" value="Alanine racemase"/>
    <property type="match status" value="1"/>
</dbReference>
<evidence type="ECO:0000313" key="8">
    <source>
        <dbReference type="Proteomes" id="UP001165090"/>
    </source>
</evidence>
<protein>
    <recommendedName>
        <fullName evidence="9">Diaminopimelate decarboxylase</fullName>
    </recommendedName>
</protein>
<proteinExistence type="inferred from homology"/>
<dbReference type="InterPro" id="IPR022643">
    <property type="entry name" value="De-COase2_C"/>
</dbReference>
<feature type="domain" description="Orn/DAP/Arg decarboxylase 2 C-terminal" evidence="5">
    <location>
        <begin position="472"/>
        <end position="510"/>
    </location>
</feature>
<dbReference type="InterPro" id="IPR022653">
    <property type="entry name" value="De-COase2_pyr-phos_BS"/>
</dbReference>
<name>A0ABQ5SEK9_9CHLO</name>
<comment type="caution">
    <text evidence="7">The sequence shown here is derived from an EMBL/GenBank/DDBJ whole genome shotgun (WGS) entry which is preliminary data.</text>
</comment>
<organism evidence="7 8">
    <name type="scientific">Volvox africanus</name>
    <dbReference type="NCBI Taxonomy" id="51714"/>
    <lineage>
        <taxon>Eukaryota</taxon>
        <taxon>Viridiplantae</taxon>
        <taxon>Chlorophyta</taxon>
        <taxon>core chlorophytes</taxon>
        <taxon>Chlorophyceae</taxon>
        <taxon>CS clade</taxon>
        <taxon>Chlamydomonadales</taxon>
        <taxon>Volvocaceae</taxon>
        <taxon>Volvox</taxon>
    </lineage>
</organism>
<dbReference type="PRINTS" id="PR01179">
    <property type="entry name" value="ODADCRBXLASE"/>
</dbReference>
<dbReference type="EMBL" id="BSDZ01000079">
    <property type="protein sequence ID" value="GLI68326.1"/>
    <property type="molecule type" value="Genomic_DNA"/>
</dbReference>
<comment type="similarity">
    <text evidence="4">Belongs to the Orn/Lys/Arg decarboxylase class-II family.</text>
</comment>
<gene>
    <name evidence="7" type="ORF">VaNZ11_012721</name>
</gene>
<keyword evidence="2" id="KW-0663">Pyridoxal phosphate</keyword>
<evidence type="ECO:0000256" key="3">
    <source>
        <dbReference type="ARBA" id="ARBA00023239"/>
    </source>
</evidence>
<evidence type="ECO:0000313" key="7">
    <source>
        <dbReference type="EMBL" id="GLI68326.1"/>
    </source>
</evidence>
<dbReference type="InterPro" id="IPR009006">
    <property type="entry name" value="Ala_racemase/Decarboxylase_C"/>
</dbReference>
<sequence length="625" mass="65860">MAHIQEQRRGALAAAISAGILGKGDESATAMFMDLDLLHATIATLKRAPFPPSTLHTFAVKANPVGRVLELMRDAGMGAEVASLGELRQALACGFPPDRVVFDSPIKTREELRFALSAGVRLNLDNLQEVQRVAELLAAEPELLGSTAGDCSTAGPRLIGLRVNPQVGEGRIAALSTAGRVSKFGIPLLDSRGELLAAFANHPWINALHLHVGSQALPLELTVEGVARVADLMAEVEAAAAAAAYGSGAGSGRCRRIMALDIGGGLPVQYGDDDLGWLLGSVPADSATAVLPMPTPMPTPTPTPTLMPTLMTETTETEAVISIFERYANLLRQRLPYIFVGCDDNRNIETAVAATTTNNDNNFISSTTLTTATTNTLTIAPQLVTEFGRCLVAKSVFAAGRVEYSKHCGGRRVVVSGLGGDLLLRAVYLPDTWPVRVELYDSVGQTKVCGTTGSAAGGGEAADFDESSGPGSLFPTDVVGPLCFQGDRLAEAVLLPPAHPGDWIVVPDVGAYCLSMYSRYNSRCSPPVWGFRRQRRLETRPEDETSTAAGVTPAVATAVASAVAAKTKTPPPPPPVEEHPLPAAWAAGSSSSRVRVVAACGADHDFVLLRRGETVEEVMAFWNLV</sequence>
<dbReference type="Proteomes" id="UP001165090">
    <property type="component" value="Unassembled WGS sequence"/>
</dbReference>
<dbReference type="InterPro" id="IPR022644">
    <property type="entry name" value="De-COase2_N"/>
</dbReference>
<dbReference type="InterPro" id="IPR000183">
    <property type="entry name" value="Orn/DAP/Arg_de-COase"/>
</dbReference>
<accession>A0ABQ5SEK9</accession>
<dbReference type="SUPFAM" id="SSF51419">
    <property type="entry name" value="PLP-binding barrel"/>
    <property type="match status" value="1"/>
</dbReference>
<feature type="domain" description="Orn/DAP/Arg decarboxylase 2 N-terminal" evidence="6">
    <location>
        <begin position="54"/>
        <end position="273"/>
    </location>
</feature>
<keyword evidence="3" id="KW-0456">Lyase</keyword>
<dbReference type="InterPro" id="IPR029066">
    <property type="entry name" value="PLP-binding_barrel"/>
</dbReference>
<reference evidence="7 8" key="1">
    <citation type="journal article" date="2023" name="IScience">
        <title>Expanded male sex-determining region conserved during the evolution of homothallism in the green alga Volvox.</title>
        <authorList>
            <person name="Yamamoto K."/>
            <person name="Matsuzaki R."/>
            <person name="Mahakham W."/>
            <person name="Heman W."/>
            <person name="Sekimoto H."/>
            <person name="Kawachi M."/>
            <person name="Minakuchi Y."/>
            <person name="Toyoda A."/>
            <person name="Nozaki H."/>
        </authorList>
    </citation>
    <scope>NUCLEOTIDE SEQUENCE [LARGE SCALE GENOMIC DNA]</scope>
    <source>
        <strain evidence="7 8">NIES-4468</strain>
    </source>
</reference>
<evidence type="ECO:0000256" key="2">
    <source>
        <dbReference type="ARBA" id="ARBA00022898"/>
    </source>
</evidence>
<keyword evidence="8" id="KW-1185">Reference proteome</keyword>
<dbReference type="PROSITE" id="PS00878">
    <property type="entry name" value="ODR_DC_2_1"/>
    <property type="match status" value="1"/>
</dbReference>
<dbReference type="PANTHER" id="PTHR43727:SF3">
    <property type="entry name" value="GROUP IV DECARBOXYLASE"/>
    <property type="match status" value="1"/>
</dbReference>
<dbReference type="PANTHER" id="PTHR43727">
    <property type="entry name" value="DIAMINOPIMELATE DECARBOXYLASE"/>
    <property type="match status" value="1"/>
</dbReference>
<dbReference type="InterPro" id="IPR002433">
    <property type="entry name" value="Orn_de-COase"/>
</dbReference>
<dbReference type="Pfam" id="PF02784">
    <property type="entry name" value="Orn_Arg_deC_N"/>
    <property type="match status" value="1"/>
</dbReference>
<dbReference type="Pfam" id="PF00278">
    <property type="entry name" value="Orn_DAP_Arg_deC"/>
    <property type="match status" value="1"/>
</dbReference>
<dbReference type="Gene3D" id="2.40.37.10">
    <property type="entry name" value="Lyase, Ornithine Decarboxylase, Chain A, domain 1"/>
    <property type="match status" value="1"/>
</dbReference>
<dbReference type="PRINTS" id="PR01182">
    <property type="entry name" value="ORNDCRBXLASE"/>
</dbReference>
<evidence type="ECO:0000259" key="6">
    <source>
        <dbReference type="Pfam" id="PF02784"/>
    </source>
</evidence>
<evidence type="ECO:0008006" key="9">
    <source>
        <dbReference type="Google" id="ProtNLM"/>
    </source>
</evidence>